<evidence type="ECO:0000313" key="3">
    <source>
        <dbReference type="Proteomes" id="UP000799771"/>
    </source>
</evidence>
<organism evidence="2 3">
    <name type="scientific">Dothidotthia symphoricarpi CBS 119687</name>
    <dbReference type="NCBI Taxonomy" id="1392245"/>
    <lineage>
        <taxon>Eukaryota</taxon>
        <taxon>Fungi</taxon>
        <taxon>Dikarya</taxon>
        <taxon>Ascomycota</taxon>
        <taxon>Pezizomycotina</taxon>
        <taxon>Dothideomycetes</taxon>
        <taxon>Pleosporomycetidae</taxon>
        <taxon>Pleosporales</taxon>
        <taxon>Dothidotthiaceae</taxon>
        <taxon>Dothidotthia</taxon>
    </lineage>
</organism>
<evidence type="ECO:0008006" key="4">
    <source>
        <dbReference type="Google" id="ProtNLM"/>
    </source>
</evidence>
<evidence type="ECO:0000256" key="1">
    <source>
        <dbReference type="SAM" id="SignalP"/>
    </source>
</evidence>
<dbReference type="GeneID" id="54402633"/>
<sequence length="85" mass="9142">MVTPESSSQSPLPNNGLSLLGFVLLAQMCSSGHCTQPHADRGAPISVSLSTSRSNIVISRCNSKFSLMSRRHCHYDRQLASGPVE</sequence>
<gene>
    <name evidence="2" type="ORF">P153DRAFT_15147</name>
</gene>
<keyword evidence="3" id="KW-1185">Reference proteome</keyword>
<feature type="signal peptide" evidence="1">
    <location>
        <begin position="1"/>
        <end position="34"/>
    </location>
</feature>
<dbReference type="EMBL" id="ML977497">
    <property type="protein sequence ID" value="KAF2135048.1"/>
    <property type="molecule type" value="Genomic_DNA"/>
</dbReference>
<feature type="chain" id="PRO_5025391859" description="Secreted protein" evidence="1">
    <location>
        <begin position="35"/>
        <end position="85"/>
    </location>
</feature>
<protein>
    <recommendedName>
        <fullName evidence="4">Secreted protein</fullName>
    </recommendedName>
</protein>
<name>A0A6A6AV22_9PLEO</name>
<keyword evidence="1" id="KW-0732">Signal</keyword>
<proteinExistence type="predicted"/>
<dbReference type="Proteomes" id="UP000799771">
    <property type="component" value="Unassembled WGS sequence"/>
</dbReference>
<dbReference type="AlphaFoldDB" id="A0A6A6AV22"/>
<evidence type="ECO:0000313" key="2">
    <source>
        <dbReference type="EMBL" id="KAF2135048.1"/>
    </source>
</evidence>
<accession>A0A6A6AV22</accession>
<dbReference type="RefSeq" id="XP_033529435.1">
    <property type="nucleotide sequence ID" value="XM_033662201.1"/>
</dbReference>
<reference evidence="2" key="1">
    <citation type="journal article" date="2020" name="Stud. Mycol.">
        <title>101 Dothideomycetes genomes: a test case for predicting lifestyles and emergence of pathogens.</title>
        <authorList>
            <person name="Haridas S."/>
            <person name="Albert R."/>
            <person name="Binder M."/>
            <person name="Bloem J."/>
            <person name="Labutti K."/>
            <person name="Salamov A."/>
            <person name="Andreopoulos B."/>
            <person name="Baker S."/>
            <person name="Barry K."/>
            <person name="Bills G."/>
            <person name="Bluhm B."/>
            <person name="Cannon C."/>
            <person name="Castanera R."/>
            <person name="Culley D."/>
            <person name="Daum C."/>
            <person name="Ezra D."/>
            <person name="Gonzalez J."/>
            <person name="Henrissat B."/>
            <person name="Kuo A."/>
            <person name="Liang C."/>
            <person name="Lipzen A."/>
            <person name="Lutzoni F."/>
            <person name="Magnuson J."/>
            <person name="Mondo S."/>
            <person name="Nolan M."/>
            <person name="Ohm R."/>
            <person name="Pangilinan J."/>
            <person name="Park H.-J."/>
            <person name="Ramirez L."/>
            <person name="Alfaro M."/>
            <person name="Sun H."/>
            <person name="Tritt A."/>
            <person name="Yoshinaga Y."/>
            <person name="Zwiers L.-H."/>
            <person name="Turgeon B."/>
            <person name="Goodwin S."/>
            <person name="Spatafora J."/>
            <person name="Crous P."/>
            <person name="Grigoriev I."/>
        </authorList>
    </citation>
    <scope>NUCLEOTIDE SEQUENCE</scope>
    <source>
        <strain evidence="2">CBS 119687</strain>
    </source>
</reference>